<comment type="caution">
    <text evidence="2">The sequence shown here is derived from an EMBL/GenBank/DDBJ whole genome shotgun (WGS) entry which is preliminary data.</text>
</comment>
<feature type="transmembrane region" description="Helical" evidence="1">
    <location>
        <begin position="147"/>
        <end position="169"/>
    </location>
</feature>
<protein>
    <submittedName>
        <fullName evidence="2">Uncharacterized protein</fullName>
    </submittedName>
</protein>
<feature type="transmembrane region" description="Helical" evidence="1">
    <location>
        <begin position="73"/>
        <end position="95"/>
    </location>
</feature>
<sequence length="211" mass="22603">MAYFVAILIPDSAWSCAMQCTFPTEGMRSIIPMVSISLEGFLPSILLLVVIIVAVVIVAVIFVVVVIDAIVGVVIVVTSVGVVVVVMIIGIVVIVDGGVSYIIKLLFVIIVTFPSMLWGSPPMKASIIFLVFGTMFGHKTANAWNLLIISLGLVFLLGLSAFAMAAAYASETAATPSVISCQDGSLSHSWCCRWYNGKNLRLREIDMGIME</sequence>
<accession>A0A6L2KXV3</accession>
<keyword evidence="1" id="KW-1133">Transmembrane helix</keyword>
<name>A0A6L2KXV3_TANCI</name>
<dbReference type="AlphaFoldDB" id="A0A6L2KXV3"/>
<keyword evidence="1" id="KW-0472">Membrane</keyword>
<evidence type="ECO:0000313" key="2">
    <source>
        <dbReference type="EMBL" id="GEU53312.1"/>
    </source>
</evidence>
<feature type="transmembrane region" description="Helical" evidence="1">
    <location>
        <begin position="41"/>
        <end position="66"/>
    </location>
</feature>
<keyword evidence="1" id="KW-0812">Transmembrane</keyword>
<reference evidence="2" key="1">
    <citation type="journal article" date="2019" name="Sci. Rep.">
        <title>Draft genome of Tanacetum cinerariifolium, the natural source of mosquito coil.</title>
        <authorList>
            <person name="Yamashiro T."/>
            <person name="Shiraishi A."/>
            <person name="Satake H."/>
            <person name="Nakayama K."/>
        </authorList>
    </citation>
    <scope>NUCLEOTIDE SEQUENCE</scope>
</reference>
<evidence type="ECO:0000256" key="1">
    <source>
        <dbReference type="SAM" id="Phobius"/>
    </source>
</evidence>
<dbReference type="EMBL" id="BKCJ010003155">
    <property type="protein sequence ID" value="GEU53312.1"/>
    <property type="molecule type" value="Genomic_DNA"/>
</dbReference>
<organism evidence="2">
    <name type="scientific">Tanacetum cinerariifolium</name>
    <name type="common">Dalmatian daisy</name>
    <name type="synonym">Chrysanthemum cinerariifolium</name>
    <dbReference type="NCBI Taxonomy" id="118510"/>
    <lineage>
        <taxon>Eukaryota</taxon>
        <taxon>Viridiplantae</taxon>
        <taxon>Streptophyta</taxon>
        <taxon>Embryophyta</taxon>
        <taxon>Tracheophyta</taxon>
        <taxon>Spermatophyta</taxon>
        <taxon>Magnoliopsida</taxon>
        <taxon>eudicotyledons</taxon>
        <taxon>Gunneridae</taxon>
        <taxon>Pentapetalae</taxon>
        <taxon>asterids</taxon>
        <taxon>campanulids</taxon>
        <taxon>Asterales</taxon>
        <taxon>Asteraceae</taxon>
        <taxon>Asteroideae</taxon>
        <taxon>Anthemideae</taxon>
        <taxon>Anthemidinae</taxon>
        <taxon>Tanacetum</taxon>
    </lineage>
</organism>
<proteinExistence type="predicted"/>
<gene>
    <name evidence="2" type="ORF">Tci_025290</name>
</gene>